<evidence type="ECO:0000313" key="1">
    <source>
        <dbReference type="Proteomes" id="UP000887576"/>
    </source>
</evidence>
<name>A0AC34QVL7_9BILA</name>
<accession>A0AC34QVL7</accession>
<proteinExistence type="predicted"/>
<sequence length="286" mass="33008">MFPGARYFNPNPINPNNEEHSSLIHIRNVWNFNLDDEFAYIRRLVNDYRFVIFDTEFPGVVLPANESYNKDDCHYKNITDNVNVLKPIQIGICMMNEKGELPPGGPVWQFNFHFNPQTDLHAVDSLDLLKKSGFNFEKHWSYGITSQNFGYYFTTSGLVVNPKMTWITFHSCFDFCYLLRTITCDQLPESEKKFLRIHKILFPVSYDIKVLMKHPVVLASQLRGGLQSVADQLGLKRNGMQHQAGSDSLLTGMVFFRLRDTLFTTNWNEVASQVNGQLFGFGDNVR</sequence>
<organism evidence="1 2">
    <name type="scientific">Panagrolaimus sp. JU765</name>
    <dbReference type="NCBI Taxonomy" id="591449"/>
    <lineage>
        <taxon>Eukaryota</taxon>
        <taxon>Metazoa</taxon>
        <taxon>Ecdysozoa</taxon>
        <taxon>Nematoda</taxon>
        <taxon>Chromadorea</taxon>
        <taxon>Rhabditida</taxon>
        <taxon>Tylenchina</taxon>
        <taxon>Panagrolaimomorpha</taxon>
        <taxon>Panagrolaimoidea</taxon>
        <taxon>Panagrolaimidae</taxon>
        <taxon>Panagrolaimus</taxon>
    </lineage>
</organism>
<dbReference type="Proteomes" id="UP000887576">
    <property type="component" value="Unplaced"/>
</dbReference>
<dbReference type="WBParaSite" id="JU765_v2.g19815.t1">
    <property type="protein sequence ID" value="JU765_v2.g19815.t1"/>
    <property type="gene ID" value="JU765_v2.g19815"/>
</dbReference>
<protein>
    <submittedName>
        <fullName evidence="2">Poly(A)-specific ribonuclease</fullName>
    </submittedName>
</protein>
<evidence type="ECO:0000313" key="2">
    <source>
        <dbReference type="WBParaSite" id="JU765_v2.g19815.t1"/>
    </source>
</evidence>
<reference evidence="2" key="1">
    <citation type="submission" date="2022-11" db="UniProtKB">
        <authorList>
            <consortium name="WormBaseParasite"/>
        </authorList>
    </citation>
    <scope>IDENTIFICATION</scope>
</reference>